<feature type="compositionally biased region" description="Basic residues" evidence="1">
    <location>
        <begin position="334"/>
        <end position="344"/>
    </location>
</feature>
<dbReference type="SUPFAM" id="SSF52833">
    <property type="entry name" value="Thioredoxin-like"/>
    <property type="match status" value="1"/>
</dbReference>
<protein>
    <recommendedName>
        <fullName evidence="2">Thioredoxin domain-containing protein</fullName>
    </recommendedName>
</protein>
<feature type="compositionally biased region" description="Basic and acidic residues" evidence="1">
    <location>
        <begin position="531"/>
        <end position="540"/>
    </location>
</feature>
<feature type="domain" description="Thioredoxin" evidence="2">
    <location>
        <begin position="74"/>
        <end position="201"/>
    </location>
</feature>
<organism evidence="3 4">
    <name type="scientific">Tilletia controversa</name>
    <name type="common">dwarf bunt fungus</name>
    <dbReference type="NCBI Taxonomy" id="13291"/>
    <lineage>
        <taxon>Eukaryota</taxon>
        <taxon>Fungi</taxon>
        <taxon>Dikarya</taxon>
        <taxon>Basidiomycota</taxon>
        <taxon>Ustilaginomycotina</taxon>
        <taxon>Exobasidiomycetes</taxon>
        <taxon>Tilletiales</taxon>
        <taxon>Tilletiaceae</taxon>
        <taxon>Tilletia</taxon>
    </lineage>
</organism>
<dbReference type="Gene3D" id="3.40.30.10">
    <property type="entry name" value="Glutaredoxin"/>
    <property type="match status" value="2"/>
</dbReference>
<dbReference type="PROSITE" id="PS51352">
    <property type="entry name" value="THIOREDOXIN_2"/>
    <property type="match status" value="1"/>
</dbReference>
<dbReference type="GO" id="GO:0005788">
    <property type="term" value="C:endoplasmic reticulum lumen"/>
    <property type="evidence" value="ECO:0007669"/>
    <property type="project" value="TreeGrafter"/>
</dbReference>
<reference evidence="3" key="1">
    <citation type="submission" date="2016-04" db="EMBL/GenBank/DDBJ databases">
        <authorList>
            <person name="Nguyen H.D."/>
            <person name="Samba Siva P."/>
            <person name="Cullis J."/>
            <person name="Levesque C.A."/>
            <person name="Hambleton S."/>
        </authorList>
    </citation>
    <scope>NUCLEOTIDE SEQUENCE</scope>
    <source>
        <strain evidence="3">DAOMC 236426</strain>
    </source>
</reference>
<dbReference type="Proteomes" id="UP000077684">
    <property type="component" value="Unassembled WGS sequence"/>
</dbReference>
<dbReference type="GO" id="GO:0034976">
    <property type="term" value="P:response to endoplasmic reticulum stress"/>
    <property type="evidence" value="ECO:0007669"/>
    <property type="project" value="TreeGrafter"/>
</dbReference>
<feature type="region of interest" description="Disordered" evidence="1">
    <location>
        <begin position="674"/>
        <end position="697"/>
    </location>
</feature>
<evidence type="ECO:0000256" key="1">
    <source>
        <dbReference type="SAM" id="MobiDB-lite"/>
    </source>
</evidence>
<comment type="caution">
    <text evidence="3">The sequence shown here is derived from an EMBL/GenBank/DDBJ whole genome shotgun (WGS) entry which is preliminary data.</text>
</comment>
<dbReference type="EMBL" id="LWDE02000509">
    <property type="protein sequence ID" value="KAE8247153.1"/>
    <property type="molecule type" value="Genomic_DNA"/>
</dbReference>
<gene>
    <name evidence="3" type="ORF">A4X06_0g4663</name>
</gene>
<evidence type="ECO:0000313" key="3">
    <source>
        <dbReference type="EMBL" id="KAE8247153.1"/>
    </source>
</evidence>
<evidence type="ECO:0000259" key="2">
    <source>
        <dbReference type="PROSITE" id="PS51352"/>
    </source>
</evidence>
<keyword evidence="4" id="KW-1185">Reference proteome</keyword>
<sequence length="697" mass="73731">MPAFGAVPDITARCSVFEIWNGFPSFHAFHVPTVSALAIAILDLDLDLDLLIVLPKARATAKMRFSATSAVLTLLLARSAAAQAFFTADGPVQLVDYANFNREVVKIEKPVLAMFFAHWCGHCRNAAPEFLKAARSLDGIVKFAAIDCDREENRGKCQEFDVKGYPTIKLFPATKRRVPRDYQGDRKAQAFLDYAVEQLPLSAKKLQANELKPYLEKDATRPKVILLSTKTTSSPMFRSLALDFRSSHSFAYLRATDDPAHASIFRAAQTHLGLSDLRSEANLPALVLVRPGSTYSPDLVEKYEGQIKYRQVKAWLDSHHNSSSSSAPPPTPKAKTKTKAKKAKAAASKEKVEDVIPEGGTVEWRAQNLDGDKRAALEKLKKKAKDAAAKLAQQASENVVDPATDAASKAGEKIATAASDAASSAASAGKVASSKVSSAATGASSSAIAAGKAASLKAASASDDVVKAATKATSSAAAAASDAADQPVVAKVAAIVSDTVESVSDTLGKAANKVADAAHAAADTVTGSKKPAKEDDDGKAGDLPFESVEDVIMSSNADHLLDSLAAYLGEAIPGGAEAWKAEYGAHVEQARAAARDAILNAPNKEAAQQIALGAEKWLLESVQFDEEKLGRGEDSGEDEFEGQIKLSVGQKRKLNEMGKTLKKRIAAREAAAAAAAAAAKKEEKEEGKAGQRTHDEL</sequence>
<dbReference type="InterPro" id="IPR036249">
    <property type="entry name" value="Thioredoxin-like_sf"/>
</dbReference>
<dbReference type="GO" id="GO:0015035">
    <property type="term" value="F:protein-disulfide reductase activity"/>
    <property type="evidence" value="ECO:0007669"/>
    <property type="project" value="TreeGrafter"/>
</dbReference>
<accession>A0A8X7MT51</accession>
<feature type="compositionally biased region" description="Basic and acidic residues" evidence="1">
    <location>
        <begin position="679"/>
        <end position="697"/>
    </location>
</feature>
<feature type="region of interest" description="Disordered" evidence="1">
    <location>
        <begin position="520"/>
        <end position="540"/>
    </location>
</feature>
<feature type="region of interest" description="Disordered" evidence="1">
    <location>
        <begin position="318"/>
        <end position="353"/>
    </location>
</feature>
<name>A0A8X7MT51_9BASI</name>
<dbReference type="InterPro" id="IPR013766">
    <property type="entry name" value="Thioredoxin_domain"/>
</dbReference>
<dbReference type="Pfam" id="PF00085">
    <property type="entry name" value="Thioredoxin"/>
    <property type="match status" value="1"/>
</dbReference>
<dbReference type="AlphaFoldDB" id="A0A8X7MT51"/>
<reference evidence="3" key="2">
    <citation type="journal article" date="2019" name="IMA Fungus">
        <title>Genome sequencing and comparison of five Tilletia species to identify candidate genes for the detection of regulated species infecting wheat.</title>
        <authorList>
            <person name="Nguyen H.D.T."/>
            <person name="Sultana T."/>
            <person name="Kesanakurti P."/>
            <person name="Hambleton S."/>
        </authorList>
    </citation>
    <scope>NUCLEOTIDE SEQUENCE</scope>
    <source>
        <strain evidence="3">DAOMC 236426</strain>
    </source>
</reference>
<dbReference type="PANTHER" id="PTHR45815">
    <property type="entry name" value="PROTEIN DISULFIDE-ISOMERASE A6"/>
    <property type="match status" value="1"/>
</dbReference>
<proteinExistence type="predicted"/>
<dbReference type="PANTHER" id="PTHR45815:SF3">
    <property type="entry name" value="PROTEIN DISULFIDE-ISOMERASE A6"/>
    <property type="match status" value="1"/>
</dbReference>
<evidence type="ECO:0000313" key="4">
    <source>
        <dbReference type="Proteomes" id="UP000077684"/>
    </source>
</evidence>